<keyword evidence="1" id="KW-1133">Transmembrane helix</keyword>
<comment type="caution">
    <text evidence="2">The sequence shown here is derived from an EMBL/GenBank/DDBJ whole genome shotgun (WGS) entry which is preliminary data.</text>
</comment>
<proteinExistence type="predicted"/>
<dbReference type="Proteomes" id="UP000608420">
    <property type="component" value="Unassembled WGS sequence"/>
</dbReference>
<evidence type="ECO:0000256" key="1">
    <source>
        <dbReference type="SAM" id="Phobius"/>
    </source>
</evidence>
<dbReference type="SMART" id="SM01251">
    <property type="entry name" value="KbaA"/>
    <property type="match status" value="1"/>
</dbReference>
<dbReference type="RefSeq" id="WP_120463594.1">
    <property type="nucleotide sequence ID" value="NZ_BMIW01000030.1"/>
</dbReference>
<feature type="transmembrane region" description="Helical" evidence="1">
    <location>
        <begin position="118"/>
        <end position="136"/>
    </location>
</feature>
<feature type="transmembrane region" description="Helical" evidence="1">
    <location>
        <begin position="148"/>
        <end position="167"/>
    </location>
</feature>
<name>A0ABQ1W358_9BACL</name>
<feature type="transmembrane region" description="Helical" evidence="1">
    <location>
        <begin position="48"/>
        <end position="73"/>
    </location>
</feature>
<organism evidence="2 3">
    <name type="scientific">Paenibacillus aceti</name>
    <dbReference type="NCBI Taxonomy" id="1820010"/>
    <lineage>
        <taxon>Bacteria</taxon>
        <taxon>Bacillati</taxon>
        <taxon>Bacillota</taxon>
        <taxon>Bacilli</taxon>
        <taxon>Bacillales</taxon>
        <taxon>Paenibacillaceae</taxon>
        <taxon>Paenibacillus</taxon>
    </lineage>
</organism>
<protein>
    <submittedName>
        <fullName evidence="2">KinB-signaling pathway activation protein</fullName>
    </submittedName>
</protein>
<reference evidence="3" key="1">
    <citation type="journal article" date="2019" name="Int. J. Syst. Evol. Microbiol.">
        <title>The Global Catalogue of Microorganisms (GCM) 10K type strain sequencing project: providing services to taxonomists for standard genome sequencing and annotation.</title>
        <authorList>
            <consortium name="The Broad Institute Genomics Platform"/>
            <consortium name="The Broad Institute Genome Sequencing Center for Infectious Disease"/>
            <person name="Wu L."/>
            <person name="Ma J."/>
        </authorList>
    </citation>
    <scope>NUCLEOTIDE SEQUENCE [LARGE SCALE GENOMIC DNA]</scope>
    <source>
        <strain evidence="3">CGMCC 1.15420</strain>
    </source>
</reference>
<keyword evidence="1" id="KW-0472">Membrane</keyword>
<evidence type="ECO:0000313" key="3">
    <source>
        <dbReference type="Proteomes" id="UP000608420"/>
    </source>
</evidence>
<accession>A0ABQ1W358</accession>
<dbReference type="EMBL" id="BMIW01000030">
    <property type="protein sequence ID" value="GGG11190.1"/>
    <property type="molecule type" value="Genomic_DNA"/>
</dbReference>
<dbReference type="InterPro" id="IPR024164">
    <property type="entry name" value="KinB-signalling_activ"/>
</dbReference>
<feature type="transmembrane region" description="Helical" evidence="1">
    <location>
        <begin position="7"/>
        <end position="28"/>
    </location>
</feature>
<keyword evidence="3" id="KW-1185">Reference proteome</keyword>
<sequence length="206" mass="22726">MNLKRWLHLFWTTLAVGAAGSLVIGLVLQLTNTTNTMELNGAADYLLYLGMLLLAGVMVSVYSQMGFFAYMMVNYMGTGVFSRRAWLYVQLVLTALALFELMFLRIFVGGHKDSFSDLILGIIILVIACGVAYFKAKMTNDSAWIPTIFFMTAITIVETIGVLKIGVDQATVWVAGTLIACNAYQILILHRLVKPKASTTNLHVNT</sequence>
<evidence type="ECO:0000313" key="2">
    <source>
        <dbReference type="EMBL" id="GGG11190.1"/>
    </source>
</evidence>
<gene>
    <name evidence="2" type="primary">kbaA</name>
    <name evidence="2" type="ORF">GCM10010913_36230</name>
</gene>
<dbReference type="Pfam" id="PF14089">
    <property type="entry name" value="KbaA"/>
    <property type="match status" value="1"/>
</dbReference>
<feature type="transmembrane region" description="Helical" evidence="1">
    <location>
        <begin position="173"/>
        <end position="193"/>
    </location>
</feature>
<keyword evidence="1" id="KW-0812">Transmembrane</keyword>
<feature type="transmembrane region" description="Helical" evidence="1">
    <location>
        <begin position="85"/>
        <end position="106"/>
    </location>
</feature>